<organism evidence="7 8">
    <name type="scientific">Veillonella absiana</name>
    <dbReference type="NCBI Taxonomy" id="3079305"/>
    <lineage>
        <taxon>Bacteria</taxon>
        <taxon>Bacillati</taxon>
        <taxon>Bacillota</taxon>
        <taxon>Negativicutes</taxon>
        <taxon>Veillonellales</taxon>
        <taxon>Veillonellaceae</taxon>
        <taxon>Veillonella</taxon>
    </lineage>
</organism>
<keyword evidence="8" id="KW-1185">Reference proteome</keyword>
<protein>
    <recommendedName>
        <fullName evidence="5">GTP cyclohydrolase 1</fullName>
        <ecNumber evidence="5">3.5.4.16</ecNumber>
    </recommendedName>
    <alternativeName>
        <fullName evidence="5">GTP cyclohydrolase I</fullName>
        <shortName evidence="5">GTP-CH-I</shortName>
    </alternativeName>
</protein>
<dbReference type="RefSeq" id="WP_317330082.1">
    <property type="nucleotide sequence ID" value="NZ_JAWJZA010000020.1"/>
</dbReference>
<keyword evidence="5" id="KW-0479">Metal-binding</keyword>
<dbReference type="InterPro" id="IPR043133">
    <property type="entry name" value="GTP-CH-I_C/QueF"/>
</dbReference>
<keyword evidence="4 5" id="KW-0378">Hydrolase</keyword>
<dbReference type="InterPro" id="IPR001474">
    <property type="entry name" value="GTP_CycHdrlase_I"/>
</dbReference>
<dbReference type="EC" id="3.5.4.16" evidence="5"/>
<keyword evidence="5" id="KW-0547">Nucleotide-binding</keyword>
<dbReference type="Pfam" id="PF01227">
    <property type="entry name" value="GTP_cyclohydroI"/>
    <property type="match status" value="1"/>
</dbReference>
<comment type="similarity">
    <text evidence="5">Belongs to the GTP cyclohydrolase I family.</text>
</comment>
<reference evidence="7 8" key="1">
    <citation type="submission" date="2023-10" db="EMBL/GenBank/DDBJ databases">
        <title>Veillonella sp. nov., isolated from a pig farm feces dump.</title>
        <authorList>
            <person name="Chang Y.-H."/>
        </authorList>
    </citation>
    <scope>NUCLEOTIDE SEQUENCE [LARGE SCALE GENOMIC DNA]</scope>
    <source>
        <strain evidence="7 8">YH-vei2233</strain>
    </source>
</reference>
<keyword evidence="3 5" id="KW-0554">One-carbon metabolism</keyword>
<dbReference type="Gene3D" id="1.10.286.10">
    <property type="match status" value="1"/>
</dbReference>
<evidence type="ECO:0000256" key="3">
    <source>
        <dbReference type="ARBA" id="ARBA00022563"/>
    </source>
</evidence>
<accession>A0ABU3Z9N2</accession>
<dbReference type="Gene3D" id="3.30.1130.10">
    <property type="match status" value="1"/>
</dbReference>
<dbReference type="InterPro" id="IPR020602">
    <property type="entry name" value="GTP_CycHdrlase_I_dom"/>
</dbReference>
<sequence length="186" mass="20689">MDTKKIESLVYQLLEAIGEDPNREGLLETPKRVAHMMHEMYAGIQYSNADIAKMHGKTFPVDTNQMVVVKDITCFSNCEHHMALMYNMNISIGYMPKGGVIGLSKIPRIAELCCKRLQLQEKIGEDIAEVISLATGSDDVIVHITACHSCMSARGVKSTDSKTTTLTTKGIFNEDAMIQRFMMLKA</sequence>
<evidence type="ECO:0000256" key="5">
    <source>
        <dbReference type="HAMAP-Rule" id="MF_00223"/>
    </source>
</evidence>
<evidence type="ECO:0000313" key="8">
    <source>
        <dbReference type="Proteomes" id="UP001272515"/>
    </source>
</evidence>
<dbReference type="PANTHER" id="PTHR11109">
    <property type="entry name" value="GTP CYCLOHYDROLASE I"/>
    <property type="match status" value="1"/>
</dbReference>
<keyword evidence="5" id="KW-0862">Zinc</keyword>
<feature type="binding site" evidence="5">
    <location>
        <position position="150"/>
    </location>
    <ligand>
        <name>Zn(2+)</name>
        <dbReference type="ChEBI" id="CHEBI:29105"/>
    </ligand>
</feature>
<feature type="domain" description="GTP cyclohydrolase I" evidence="6">
    <location>
        <begin position="6"/>
        <end position="180"/>
    </location>
</feature>
<dbReference type="PROSITE" id="PS00859">
    <property type="entry name" value="GTP_CYCLOHYDROL_1_1"/>
    <property type="match status" value="1"/>
</dbReference>
<comment type="catalytic activity">
    <reaction evidence="1 5">
        <text>GTP + H2O = 7,8-dihydroneopterin 3'-triphosphate + formate + H(+)</text>
        <dbReference type="Rhea" id="RHEA:17473"/>
        <dbReference type="ChEBI" id="CHEBI:15377"/>
        <dbReference type="ChEBI" id="CHEBI:15378"/>
        <dbReference type="ChEBI" id="CHEBI:15740"/>
        <dbReference type="ChEBI" id="CHEBI:37565"/>
        <dbReference type="ChEBI" id="CHEBI:58462"/>
        <dbReference type="EC" id="3.5.4.16"/>
    </reaction>
</comment>
<feature type="binding site" evidence="5">
    <location>
        <position position="78"/>
    </location>
    <ligand>
        <name>Zn(2+)</name>
        <dbReference type="ChEBI" id="CHEBI:29105"/>
    </ligand>
</feature>
<evidence type="ECO:0000256" key="2">
    <source>
        <dbReference type="ARBA" id="ARBA00005080"/>
    </source>
</evidence>
<evidence type="ECO:0000256" key="1">
    <source>
        <dbReference type="ARBA" id="ARBA00001052"/>
    </source>
</evidence>
<dbReference type="SUPFAM" id="SSF55620">
    <property type="entry name" value="Tetrahydrobiopterin biosynthesis enzymes-like"/>
    <property type="match status" value="1"/>
</dbReference>
<evidence type="ECO:0000259" key="6">
    <source>
        <dbReference type="Pfam" id="PF01227"/>
    </source>
</evidence>
<dbReference type="NCBIfam" id="NF006826">
    <property type="entry name" value="PRK09347.1-3"/>
    <property type="match status" value="1"/>
</dbReference>
<gene>
    <name evidence="5 7" type="primary">folE</name>
    <name evidence="7" type="ORF">RVY80_07200</name>
</gene>
<comment type="pathway">
    <text evidence="2 5">Cofactor biosynthesis; 7,8-dihydroneopterin triphosphate biosynthesis; 7,8-dihydroneopterin triphosphate from GTP: step 1/1.</text>
</comment>
<dbReference type="InterPro" id="IPR018234">
    <property type="entry name" value="GTP_CycHdrlase_I_CS"/>
</dbReference>
<evidence type="ECO:0000256" key="4">
    <source>
        <dbReference type="ARBA" id="ARBA00022801"/>
    </source>
</evidence>
<feature type="binding site" evidence="5">
    <location>
        <position position="81"/>
    </location>
    <ligand>
        <name>Zn(2+)</name>
        <dbReference type="ChEBI" id="CHEBI:29105"/>
    </ligand>
</feature>
<comment type="subunit">
    <text evidence="5">Homopolymer.</text>
</comment>
<comment type="caution">
    <text evidence="7">The sequence shown here is derived from an EMBL/GenBank/DDBJ whole genome shotgun (WGS) entry which is preliminary data.</text>
</comment>
<dbReference type="Proteomes" id="UP001272515">
    <property type="component" value="Unassembled WGS sequence"/>
</dbReference>
<dbReference type="EMBL" id="JAWJZB010000007">
    <property type="protein sequence ID" value="MDV5088625.1"/>
    <property type="molecule type" value="Genomic_DNA"/>
</dbReference>
<dbReference type="HAMAP" id="MF_00223">
    <property type="entry name" value="FolE"/>
    <property type="match status" value="1"/>
</dbReference>
<dbReference type="InterPro" id="IPR043134">
    <property type="entry name" value="GTP-CH-I_N"/>
</dbReference>
<dbReference type="GO" id="GO:0003934">
    <property type="term" value="F:GTP cyclohydrolase I activity"/>
    <property type="evidence" value="ECO:0007669"/>
    <property type="project" value="UniProtKB-EC"/>
</dbReference>
<evidence type="ECO:0000313" key="7">
    <source>
        <dbReference type="EMBL" id="MDV5088625.1"/>
    </source>
</evidence>
<name>A0ABU3Z9N2_9FIRM</name>
<keyword evidence="5" id="KW-0342">GTP-binding</keyword>
<dbReference type="PANTHER" id="PTHR11109:SF7">
    <property type="entry name" value="GTP CYCLOHYDROLASE 1"/>
    <property type="match status" value="1"/>
</dbReference>
<proteinExistence type="inferred from homology"/>